<feature type="compositionally biased region" description="Polar residues" evidence="1">
    <location>
        <begin position="203"/>
        <end position="231"/>
    </location>
</feature>
<feature type="transmembrane region" description="Helical" evidence="2">
    <location>
        <begin position="101"/>
        <end position="121"/>
    </location>
</feature>
<sequence>MTLLIFLLLSFIYIYTTIGTIIRPLEEYPYNSYSAEAYYDKYCYNNKCGTNGDCIPIVINPKKVKFADEYFCKCKKCYGGTYCDNNICFEDEGFFSESRTILLVITILILILYIIGAWKFVMFYFKFIYGVYEVTRANDDYFIDSIHPLSLLDEERPNIFVLRRPFGYHPPIRSKKNREHVYVLNKKKSVVTAKQLFDDSVSEKSSPNKSVTTNRDQTPLSYGTTNETSDSYGPMKRVLTPYPAKYKMINLVGESNLKKLGIYKYYDNNHANKEQ</sequence>
<organism evidence="4 5">
    <name type="scientific">Parastrongyloides trichosuri</name>
    <name type="common">Possum-specific nematode worm</name>
    <dbReference type="NCBI Taxonomy" id="131310"/>
    <lineage>
        <taxon>Eukaryota</taxon>
        <taxon>Metazoa</taxon>
        <taxon>Ecdysozoa</taxon>
        <taxon>Nematoda</taxon>
        <taxon>Chromadorea</taxon>
        <taxon>Rhabditida</taxon>
        <taxon>Tylenchina</taxon>
        <taxon>Panagrolaimomorpha</taxon>
        <taxon>Strongyloidoidea</taxon>
        <taxon>Strongyloididae</taxon>
        <taxon>Parastrongyloides</taxon>
    </lineage>
</organism>
<evidence type="ECO:0000313" key="5">
    <source>
        <dbReference type="WBParaSite" id="PTRK_0000320700.1"/>
    </source>
</evidence>
<keyword evidence="3" id="KW-0732">Signal</keyword>
<evidence type="ECO:0000256" key="3">
    <source>
        <dbReference type="SAM" id="SignalP"/>
    </source>
</evidence>
<dbReference type="AlphaFoldDB" id="A0A0N4Z7Q6"/>
<evidence type="ECO:0000256" key="2">
    <source>
        <dbReference type="SAM" id="Phobius"/>
    </source>
</evidence>
<protein>
    <submittedName>
        <fullName evidence="5">EGF-like domain-containing protein</fullName>
    </submittedName>
</protein>
<name>A0A0N4Z7Q6_PARTI</name>
<evidence type="ECO:0000313" key="4">
    <source>
        <dbReference type="Proteomes" id="UP000038045"/>
    </source>
</evidence>
<proteinExistence type="predicted"/>
<feature type="region of interest" description="Disordered" evidence="1">
    <location>
        <begin position="201"/>
        <end position="234"/>
    </location>
</feature>
<accession>A0A0N4Z7Q6</accession>
<feature type="signal peptide" evidence="3">
    <location>
        <begin position="1"/>
        <end position="19"/>
    </location>
</feature>
<reference evidence="5" key="1">
    <citation type="submission" date="2017-02" db="UniProtKB">
        <authorList>
            <consortium name="WormBaseParasite"/>
        </authorList>
    </citation>
    <scope>IDENTIFICATION</scope>
</reference>
<dbReference type="Proteomes" id="UP000038045">
    <property type="component" value="Unplaced"/>
</dbReference>
<keyword evidence="4" id="KW-1185">Reference proteome</keyword>
<keyword evidence="2" id="KW-0812">Transmembrane</keyword>
<feature type="chain" id="PRO_5005891229" evidence="3">
    <location>
        <begin position="20"/>
        <end position="275"/>
    </location>
</feature>
<keyword evidence="2" id="KW-0472">Membrane</keyword>
<keyword evidence="2" id="KW-1133">Transmembrane helix</keyword>
<dbReference type="WBParaSite" id="PTRK_0000320700.1">
    <property type="protein sequence ID" value="PTRK_0000320700.1"/>
    <property type="gene ID" value="PTRK_0000320700"/>
</dbReference>
<evidence type="ECO:0000256" key="1">
    <source>
        <dbReference type="SAM" id="MobiDB-lite"/>
    </source>
</evidence>